<dbReference type="CDD" id="cd00293">
    <property type="entry name" value="USP-like"/>
    <property type="match status" value="1"/>
</dbReference>
<evidence type="ECO:0000256" key="1">
    <source>
        <dbReference type="ARBA" id="ARBA00008791"/>
    </source>
</evidence>
<dbReference type="PANTHER" id="PTHR46268">
    <property type="entry name" value="STRESS RESPONSE PROTEIN NHAX"/>
    <property type="match status" value="1"/>
</dbReference>
<dbReference type="Gene3D" id="3.40.50.620">
    <property type="entry name" value="HUPs"/>
    <property type="match status" value="1"/>
</dbReference>
<comment type="similarity">
    <text evidence="1">Belongs to the universal stress protein A family.</text>
</comment>
<protein>
    <submittedName>
        <fullName evidence="3">Universal stress protein</fullName>
    </submittedName>
</protein>
<accession>A0ABD6BSR0</accession>
<evidence type="ECO:0000313" key="3">
    <source>
        <dbReference type="EMBL" id="MFD1567645.1"/>
    </source>
</evidence>
<dbReference type="InterPro" id="IPR006015">
    <property type="entry name" value="Universal_stress_UspA"/>
</dbReference>
<dbReference type="PANTHER" id="PTHR46268:SF6">
    <property type="entry name" value="UNIVERSAL STRESS PROTEIN UP12"/>
    <property type="match status" value="1"/>
</dbReference>
<dbReference type="Proteomes" id="UP001597139">
    <property type="component" value="Unassembled WGS sequence"/>
</dbReference>
<evidence type="ECO:0000259" key="2">
    <source>
        <dbReference type="Pfam" id="PF00582"/>
    </source>
</evidence>
<organism evidence="3 4">
    <name type="scientific">Halolamina litorea</name>
    <dbReference type="NCBI Taxonomy" id="1515593"/>
    <lineage>
        <taxon>Archaea</taxon>
        <taxon>Methanobacteriati</taxon>
        <taxon>Methanobacteriota</taxon>
        <taxon>Stenosarchaea group</taxon>
        <taxon>Halobacteria</taxon>
        <taxon>Halobacteriales</taxon>
        <taxon>Haloferacaceae</taxon>
    </lineage>
</organism>
<dbReference type="AlphaFoldDB" id="A0ABD6BSR0"/>
<keyword evidence="4" id="KW-1185">Reference proteome</keyword>
<dbReference type="RefSeq" id="WP_267647395.1">
    <property type="nucleotide sequence ID" value="NZ_JANHGR010000002.1"/>
</dbReference>
<name>A0ABD6BSR0_9EURY</name>
<sequence>MYDRILVPTDGGEHATAALEHALELASVHDATVHVCYVVDTSTNPLVVSKDEVRDALRQVGEDAAARAFADAEERAAAHGVELLTDLHEGTPGDEIIAEAEAVAADLVVMGTHAREGVSRRLLGSVAEEVVENCPVPVLTVHAEDA</sequence>
<dbReference type="Pfam" id="PF00582">
    <property type="entry name" value="Usp"/>
    <property type="match status" value="1"/>
</dbReference>
<dbReference type="InterPro" id="IPR014729">
    <property type="entry name" value="Rossmann-like_a/b/a_fold"/>
</dbReference>
<dbReference type="SUPFAM" id="SSF52402">
    <property type="entry name" value="Adenine nucleotide alpha hydrolases-like"/>
    <property type="match status" value="1"/>
</dbReference>
<gene>
    <name evidence="3" type="ORF">ACFSAU_09080</name>
</gene>
<comment type="caution">
    <text evidence="3">The sequence shown here is derived from an EMBL/GenBank/DDBJ whole genome shotgun (WGS) entry which is preliminary data.</text>
</comment>
<feature type="domain" description="UspA" evidence="2">
    <location>
        <begin position="1"/>
        <end position="142"/>
    </location>
</feature>
<dbReference type="InterPro" id="IPR006016">
    <property type="entry name" value="UspA"/>
</dbReference>
<dbReference type="EMBL" id="JBHUCZ010000007">
    <property type="protein sequence ID" value="MFD1567645.1"/>
    <property type="molecule type" value="Genomic_DNA"/>
</dbReference>
<dbReference type="PRINTS" id="PR01438">
    <property type="entry name" value="UNVRSLSTRESS"/>
</dbReference>
<reference evidence="3 4" key="1">
    <citation type="journal article" date="2019" name="Int. J. Syst. Evol. Microbiol.">
        <title>The Global Catalogue of Microorganisms (GCM) 10K type strain sequencing project: providing services to taxonomists for standard genome sequencing and annotation.</title>
        <authorList>
            <consortium name="The Broad Institute Genomics Platform"/>
            <consortium name="The Broad Institute Genome Sequencing Center for Infectious Disease"/>
            <person name="Wu L."/>
            <person name="Ma J."/>
        </authorList>
    </citation>
    <scope>NUCLEOTIDE SEQUENCE [LARGE SCALE GENOMIC DNA]</scope>
    <source>
        <strain evidence="3 4">CGMCC 1.12859</strain>
    </source>
</reference>
<proteinExistence type="inferred from homology"/>
<evidence type="ECO:0000313" key="4">
    <source>
        <dbReference type="Proteomes" id="UP001597139"/>
    </source>
</evidence>